<reference evidence="1" key="1">
    <citation type="journal article" date="2017" name="ISME J.">
        <title>Potential for microbial H2 and metal transformations associated with novel bacteria and archaea in deep terrestrial subsurface sediments.</title>
        <authorList>
            <person name="Hernsdorf A.W."/>
            <person name="Amano Y."/>
            <person name="Miyakawa K."/>
            <person name="Ise K."/>
            <person name="Suzuki Y."/>
            <person name="Anantharaman K."/>
            <person name="Probst A."/>
            <person name="Burstein D."/>
            <person name="Thomas B.C."/>
            <person name="Banfield J.F."/>
        </authorList>
    </citation>
    <scope>NUCLEOTIDE SEQUENCE</scope>
    <source>
        <strain evidence="1">HGW-Chloroflexi-9</strain>
    </source>
</reference>
<keyword evidence="1" id="KW-0456">Lyase</keyword>
<feature type="binding site" evidence="2">
    <location>
        <position position="473"/>
    </location>
    <ligand>
        <name>Mg(2+)</name>
        <dbReference type="ChEBI" id="CHEBI:18420"/>
    </ligand>
</feature>
<gene>
    <name evidence="1" type="ORF">CVU47_07430</name>
</gene>
<feature type="binding site" evidence="2">
    <location>
        <position position="319"/>
    </location>
    <ligand>
        <name>ADP</name>
        <dbReference type="ChEBI" id="CHEBI:456216"/>
    </ligand>
</feature>
<feature type="binding site" evidence="2">
    <location>
        <position position="477"/>
    </location>
    <ligand>
        <name>thiamine diphosphate</name>
        <dbReference type="ChEBI" id="CHEBI:58937"/>
    </ligand>
</feature>
<feature type="binding site" evidence="2">
    <location>
        <position position="447"/>
    </location>
    <ligand>
        <name>thiamine diphosphate</name>
        <dbReference type="ChEBI" id="CHEBI:58937"/>
    </ligand>
</feature>
<name>A0ACD6BA56_9CHLR</name>
<feature type="binding site" evidence="2">
    <location>
        <position position="277"/>
    </location>
    <ligand>
        <name>ADP</name>
        <dbReference type="ChEBI" id="CHEBI:456216"/>
    </ligand>
</feature>
<feature type="binding site" evidence="2">
    <location>
        <position position="473"/>
    </location>
    <ligand>
        <name>thiamine diphosphate</name>
        <dbReference type="ChEBI" id="CHEBI:58937"/>
    </ligand>
</feature>
<evidence type="ECO:0007829" key="2">
    <source>
        <dbReference type="PDB" id="8VZK"/>
    </source>
</evidence>
<dbReference type="PDB" id="8VZK">
    <property type="method" value="X-ray"/>
    <property type="resolution" value="2.65 A"/>
    <property type="chains" value="A/B=1-559"/>
</dbReference>
<evidence type="ECO:0000313" key="1">
    <source>
        <dbReference type="EMBL" id="PKN81274.1"/>
    </source>
</evidence>
<feature type="binding site" evidence="2">
    <location>
        <position position="279"/>
    </location>
    <ligand>
        <name>ADP</name>
        <dbReference type="ChEBI" id="CHEBI:456216"/>
    </ligand>
</feature>
<accession>A0A2N2LHX4</accession>
<feature type="binding site" evidence="2">
    <location>
        <position position="300"/>
    </location>
    <ligand>
        <name>ADP</name>
        <dbReference type="ChEBI" id="CHEBI:456216"/>
    </ligand>
</feature>
<protein>
    <submittedName>
        <fullName evidence="1">Oxalyl-CoA decarboxylase</fullName>
        <ecNumber evidence="1">4.1.1.8</ecNumber>
    </submittedName>
</protein>
<sequence>MPEGPVAEIDGQTIIARALKQQGVEAMFGVVGIPVTGIAAAAQREGIKYVGMRHEMPATYAAQAVSYLGGRLGTALAVSGPGVLNAVAAFANAWSNRWPMILIGGSYEQTGHLMGFFQEADQLSALKPYAKYAERVERLERIPIYVAEAVKKALHGVPGPAYLELPGDIITAKIDESKVEWAPRVPDPKRTLSDPADVEAAIAALKTAQQPLIIVGKGVAASRAEVEIRAFVEKTGIPYLAMPMAKGLIPDDHDQSAAAARSFVLQNADLIFLVGARLNWMLHFGLPPRFRPDVRVVQLDFNPEEIGINVPTEVGMIGDAKATLSQLLDVLDRDGWRFPDDSEWVTAVSAEARQNAEAVQAMMQEDTQPLGYYRALRSIDERLPKDAIFVAEGASTMDISRTVINQYLPRTRLDAGSFGSMGLGHGFAIGAATQFPGKRVICLQGDGAFGFAGTECEVAVRYNLPITWIVFNNGGIGGHRAELFERDQKPVGGMSLGARYDILMQGLGGAAFNATNSDELDAAIEAALKIDGPSLINVPLDPDAKRKPQKFGWLTRTNE</sequence>
<feature type="binding site" evidence="2">
    <location>
        <position position="421"/>
    </location>
    <ligand>
        <name>thiamine diphosphate</name>
        <dbReference type="ChEBI" id="CHEBI:58937"/>
    </ligand>
</feature>
<feature type="binding site" evidence="2">
    <location>
        <position position="394"/>
    </location>
    <ligand>
        <name>thiamine diphosphate</name>
        <dbReference type="ChEBI" id="CHEBI:58937"/>
    </ligand>
</feature>
<accession>A0ACD6BA56</accession>
<dbReference type="EC" id="4.1.1.8" evidence="1"/>
<feature type="binding site" evidence="2">
    <location>
        <position position="546"/>
    </location>
    <ligand>
        <name>thiamine diphosphate</name>
        <dbReference type="ChEBI" id="CHEBI:58937"/>
    </ligand>
</feature>
<keyword evidence="2" id="KW-0479">Metal-binding</keyword>
<feature type="binding site" evidence="2">
    <location>
        <position position="419"/>
    </location>
    <ligand>
        <name>thiamine diphosphate</name>
        <dbReference type="ChEBI" id="CHEBI:58937"/>
    </ligand>
</feature>
<proteinExistence type="evidence at protein level"/>
<feature type="binding site" evidence="2">
    <location>
        <position position="320"/>
    </location>
    <ligand>
        <name>ADP</name>
        <dbReference type="ChEBI" id="CHEBI:456216"/>
    </ligand>
</feature>
<keyword evidence="2" id="KW-0547">Nucleotide-binding</keyword>
<comment type="caution">
    <text evidence="1">The sequence shown here is derived from an EMBL/GenBank/DDBJ whole genome shotgun (WGS) entry which is preliminary data.</text>
</comment>
<feature type="binding site" evidence="2">
    <location>
        <position position="372"/>
    </location>
    <ligand>
        <name>thiamine diphosphate</name>
        <dbReference type="ChEBI" id="CHEBI:58937"/>
    </ligand>
</feature>
<keyword evidence="2" id="KW-0002">3D-structure</keyword>
<feature type="binding site" evidence="2">
    <location>
        <position position="448"/>
    </location>
    <ligand>
        <name>thiamine diphosphate</name>
        <dbReference type="ChEBI" id="CHEBI:58937"/>
    </ligand>
</feature>
<feature type="binding site" evidence="2">
    <location>
        <position position="396"/>
    </location>
    <ligand>
        <name>thiamine diphosphate</name>
        <dbReference type="ChEBI" id="CHEBI:58937"/>
    </ligand>
</feature>
<organism evidence="1">
    <name type="scientific">Chloroflexi bacterium HGW-Chloroflexi-9</name>
    <dbReference type="NCBI Taxonomy" id="2013732"/>
    <lineage>
        <taxon>Bacteria</taxon>
        <taxon>Bacillati</taxon>
        <taxon>Chloroflexota</taxon>
    </lineage>
</organism>
<feature type="binding site" evidence="2">
    <location>
        <position position="395"/>
    </location>
    <ligand>
        <name>thiamine diphosphate</name>
        <dbReference type="ChEBI" id="CHEBI:58937"/>
    </ligand>
</feature>
<feature type="binding site" evidence="2">
    <location>
        <position position="301"/>
    </location>
    <ligand>
        <name>ADP</name>
        <dbReference type="ChEBI" id="CHEBI:456216"/>
    </ligand>
</feature>
<reference evidence="1" key="2">
    <citation type="submission" date="2017-11" db="EMBL/GenBank/DDBJ databases">
        <authorList>
            <person name="Probst A.J."/>
            <person name="Ladd B."/>
            <person name="Jarett J.K."/>
            <person name="Geller-McGrath D.E."/>
            <person name="Sieber C.M."/>
            <person name="Emerson J.B."/>
            <person name="Anantharaman K."/>
            <person name="Thomas B.C."/>
            <person name="Malmstrom R."/>
            <person name="Stieglmeier M."/>
            <person name="Klingl A."/>
            <person name="Woyke T."/>
            <person name="Ryan C.M."/>
            <person name="Banfield J.F."/>
        </authorList>
    </citation>
    <scope>NUCLEOTIDE SEQUENCE</scope>
    <source>
        <strain evidence="1">HGW-Chloroflexi-9</strain>
    </source>
</reference>
<reference evidence="2" key="3">
    <citation type="journal article" date="2024" name="Commun Chem">
        <title>Revealing reaction intermediates in one-carbon elongation by thiamine diphosphate/CoA-dependent enzyme family.</title>
        <authorList>
            <person name="Kim Y."/>
            <person name="Lee S.H."/>
            <person name="Gade P."/>
            <person name="Nattermann M."/>
            <person name="Maltseva N."/>
            <person name="Endres M."/>
            <person name="Chen J."/>
            <person name="Wichmann P."/>
            <person name="Hu Y."/>
            <person name="Marchal D.G."/>
            <person name="Yoshikuni Y."/>
            <person name="Erb T.J."/>
            <person name="Gonzalez R."/>
            <person name="Michalska K."/>
            <person name="Joachimiak A."/>
        </authorList>
    </citation>
    <scope>X-RAY CRYSTALLOGRAPHY (2.65 ANGSTROMS) OF 1-559 IN COMPLEX WITH ADP; MG(2+) AND THIAMINE DIPHOSPHATE</scope>
</reference>
<feature type="binding site" evidence="2">
    <location>
        <position position="475"/>
    </location>
    <ligand>
        <name>Mg(2+)</name>
        <dbReference type="ChEBI" id="CHEBI:18420"/>
    </ligand>
</feature>
<feature type="binding site" evidence="2">
    <location>
        <position position="446"/>
    </location>
    <ligand>
        <name>Mg(2+)</name>
        <dbReference type="ChEBI" id="CHEBI:18420"/>
    </ligand>
</feature>
<dbReference type="EMBL" id="PHBR01000050">
    <property type="protein sequence ID" value="PKN81274.1"/>
    <property type="molecule type" value="Genomic_DNA"/>
</dbReference>
<feature type="binding site" evidence="2">
    <location>
        <position position="217"/>
    </location>
    <ligand>
        <name>ADP</name>
        <dbReference type="ChEBI" id="CHEBI:456216"/>
    </ligand>
</feature>